<proteinExistence type="inferred from homology"/>
<name>A0A9D1UHH9_9FIRM</name>
<comment type="pathway">
    <text evidence="1">Glycan metabolism; L-arabinan degradation.</text>
</comment>
<protein>
    <submittedName>
        <fullName evidence="7">Glycoside hydrolase family 43 protein</fullName>
    </submittedName>
</protein>
<comment type="caution">
    <text evidence="7">The sequence shown here is derived from an EMBL/GenBank/DDBJ whole genome shotgun (WGS) entry which is preliminary data.</text>
</comment>
<dbReference type="PANTHER" id="PTHR43301:SF3">
    <property type="entry name" value="ARABINAN ENDO-1,5-ALPHA-L-ARABINOSIDASE A-RELATED"/>
    <property type="match status" value="1"/>
</dbReference>
<evidence type="ECO:0000256" key="1">
    <source>
        <dbReference type="ARBA" id="ARBA00004834"/>
    </source>
</evidence>
<dbReference type="CDD" id="cd08983">
    <property type="entry name" value="GH43_Bt3655-like"/>
    <property type="match status" value="1"/>
</dbReference>
<evidence type="ECO:0000313" key="7">
    <source>
        <dbReference type="EMBL" id="HIW86580.1"/>
    </source>
</evidence>
<feature type="transmembrane region" description="Helical" evidence="6">
    <location>
        <begin position="9"/>
        <end position="30"/>
    </location>
</feature>
<dbReference type="EMBL" id="DXGE01000035">
    <property type="protein sequence ID" value="HIW86580.1"/>
    <property type="molecule type" value="Genomic_DNA"/>
</dbReference>
<keyword evidence="6" id="KW-0472">Membrane</keyword>
<dbReference type="InterPro" id="IPR006710">
    <property type="entry name" value="Glyco_hydro_43"/>
</dbReference>
<dbReference type="PANTHER" id="PTHR43301">
    <property type="entry name" value="ARABINAN ENDO-1,5-ALPHA-L-ARABINOSIDASE"/>
    <property type="match status" value="1"/>
</dbReference>
<sequence length="337" mass="37900">MTLSKPMKAAVKAAAVVLILALVIITALYFTGVIRYAEPAESANGAYLFCYFTGNEPEQEKINFAVSRDGYDFTPLNGNKPVLENTAGTLSLRDPYIFKAQNGKYYIVATDMKCEDGWTSNHALVTWESDDLISWSEPTILDIRDFGGEFAHTNRAWAPQAIWDENAGQYMIYWANSTEENDNAAIYYAYTTDFKSITEPQLLYARPGIQTIDSDIVYNEGNGLYYMYFKHDEDQTIAYVTSESLTGPYTGEPVIVSLAPSGVEGSSIYRINGTNTWVMVMDEYGKGRYFAQQTTDLENFEKLKKSDYDMDFNPRHGSIVSISEEEYERLISTFGAG</sequence>
<dbReference type="AlphaFoldDB" id="A0A9D1UHH9"/>
<dbReference type="GO" id="GO:0004553">
    <property type="term" value="F:hydrolase activity, hydrolyzing O-glycosyl compounds"/>
    <property type="evidence" value="ECO:0007669"/>
    <property type="project" value="InterPro"/>
</dbReference>
<keyword evidence="3 5" id="KW-0378">Hydrolase</keyword>
<keyword evidence="6" id="KW-1133">Transmembrane helix</keyword>
<accession>A0A9D1UHH9</accession>
<evidence type="ECO:0000256" key="5">
    <source>
        <dbReference type="RuleBase" id="RU361187"/>
    </source>
</evidence>
<evidence type="ECO:0000256" key="3">
    <source>
        <dbReference type="ARBA" id="ARBA00022801"/>
    </source>
</evidence>
<dbReference type="GO" id="GO:0005975">
    <property type="term" value="P:carbohydrate metabolic process"/>
    <property type="evidence" value="ECO:0007669"/>
    <property type="project" value="InterPro"/>
</dbReference>
<comment type="similarity">
    <text evidence="2 5">Belongs to the glycosyl hydrolase 43 family.</text>
</comment>
<keyword evidence="6" id="KW-0812">Transmembrane</keyword>
<evidence type="ECO:0000313" key="8">
    <source>
        <dbReference type="Proteomes" id="UP000824205"/>
    </source>
</evidence>
<dbReference type="InterPro" id="IPR023296">
    <property type="entry name" value="Glyco_hydro_beta-prop_sf"/>
</dbReference>
<reference evidence="7" key="1">
    <citation type="journal article" date="2021" name="PeerJ">
        <title>Extensive microbial diversity within the chicken gut microbiome revealed by metagenomics and culture.</title>
        <authorList>
            <person name="Gilroy R."/>
            <person name="Ravi A."/>
            <person name="Getino M."/>
            <person name="Pursley I."/>
            <person name="Horton D.L."/>
            <person name="Alikhan N.F."/>
            <person name="Baker D."/>
            <person name="Gharbi K."/>
            <person name="Hall N."/>
            <person name="Watson M."/>
            <person name="Adriaenssens E.M."/>
            <person name="Foster-Nyarko E."/>
            <person name="Jarju S."/>
            <person name="Secka A."/>
            <person name="Antonio M."/>
            <person name="Oren A."/>
            <person name="Chaudhuri R.R."/>
            <person name="La Ragione R."/>
            <person name="Hildebrand F."/>
            <person name="Pallen M.J."/>
        </authorList>
    </citation>
    <scope>NUCLEOTIDE SEQUENCE</scope>
    <source>
        <strain evidence="7">421</strain>
    </source>
</reference>
<keyword evidence="4 5" id="KW-0326">Glycosidase</keyword>
<gene>
    <name evidence="7" type="ORF">IAA48_08815</name>
</gene>
<dbReference type="InterPro" id="IPR050727">
    <property type="entry name" value="GH43_arabinanases"/>
</dbReference>
<dbReference type="Proteomes" id="UP000824205">
    <property type="component" value="Unassembled WGS sequence"/>
</dbReference>
<dbReference type="Pfam" id="PF04616">
    <property type="entry name" value="Glyco_hydro_43"/>
    <property type="match status" value="1"/>
</dbReference>
<organism evidence="7 8">
    <name type="scientific">Candidatus Eubacterium faecipullorum</name>
    <dbReference type="NCBI Taxonomy" id="2838571"/>
    <lineage>
        <taxon>Bacteria</taxon>
        <taxon>Bacillati</taxon>
        <taxon>Bacillota</taxon>
        <taxon>Clostridia</taxon>
        <taxon>Eubacteriales</taxon>
        <taxon>Eubacteriaceae</taxon>
        <taxon>Eubacterium</taxon>
    </lineage>
</organism>
<evidence type="ECO:0000256" key="6">
    <source>
        <dbReference type="SAM" id="Phobius"/>
    </source>
</evidence>
<reference evidence="7" key="2">
    <citation type="submission" date="2021-04" db="EMBL/GenBank/DDBJ databases">
        <authorList>
            <person name="Gilroy R."/>
        </authorList>
    </citation>
    <scope>NUCLEOTIDE SEQUENCE</scope>
    <source>
        <strain evidence="7">421</strain>
    </source>
</reference>
<dbReference type="SUPFAM" id="SSF75005">
    <property type="entry name" value="Arabinanase/levansucrase/invertase"/>
    <property type="match status" value="1"/>
</dbReference>
<evidence type="ECO:0000256" key="2">
    <source>
        <dbReference type="ARBA" id="ARBA00009865"/>
    </source>
</evidence>
<dbReference type="Gene3D" id="2.115.10.20">
    <property type="entry name" value="Glycosyl hydrolase domain, family 43"/>
    <property type="match status" value="1"/>
</dbReference>
<evidence type="ECO:0000256" key="4">
    <source>
        <dbReference type="ARBA" id="ARBA00023295"/>
    </source>
</evidence>